<feature type="binding site" evidence="10">
    <location>
        <position position="8"/>
    </location>
    <ligand>
        <name>Mg(2+)</name>
        <dbReference type="ChEBI" id="CHEBI:18420"/>
    </ligand>
</feature>
<keyword evidence="5 10" id="KW-0460">Magnesium</keyword>
<evidence type="ECO:0000256" key="4">
    <source>
        <dbReference type="ARBA" id="ARBA00022832"/>
    </source>
</evidence>
<accession>A0A4Z0WBZ7</accession>
<protein>
    <recommendedName>
        <fullName evidence="10">Holo-[acyl-carrier-protein] synthase</fullName>
        <shortName evidence="10">Holo-ACP synthase</shortName>
        <ecNumber evidence="10">2.7.8.7</ecNumber>
    </recommendedName>
    <alternativeName>
        <fullName evidence="10">4'-phosphopantetheinyl transferase AcpS</fullName>
    </alternativeName>
</protein>
<evidence type="ECO:0000313" key="12">
    <source>
        <dbReference type="EMBL" id="TGG91100.1"/>
    </source>
</evidence>
<name>A0A4Z0WBZ7_9GAMM</name>
<gene>
    <name evidence="10" type="primary">acpS</name>
    <name evidence="12" type="ORF">E4656_17045</name>
</gene>
<dbReference type="GO" id="GO:0005737">
    <property type="term" value="C:cytoplasm"/>
    <property type="evidence" value="ECO:0007669"/>
    <property type="project" value="UniProtKB-SubCell"/>
</dbReference>
<dbReference type="GO" id="GO:0008897">
    <property type="term" value="F:holo-[acyl-carrier-protein] synthase activity"/>
    <property type="evidence" value="ECO:0007669"/>
    <property type="project" value="UniProtKB-UniRule"/>
</dbReference>
<evidence type="ECO:0000259" key="11">
    <source>
        <dbReference type="Pfam" id="PF01648"/>
    </source>
</evidence>
<dbReference type="GO" id="GO:0000287">
    <property type="term" value="F:magnesium ion binding"/>
    <property type="evidence" value="ECO:0007669"/>
    <property type="project" value="UniProtKB-UniRule"/>
</dbReference>
<dbReference type="NCBIfam" id="TIGR00556">
    <property type="entry name" value="pantethn_trn"/>
    <property type="match status" value="1"/>
</dbReference>
<keyword evidence="6 10" id="KW-0443">Lipid metabolism</keyword>
<feature type="domain" description="4'-phosphopantetheinyl transferase" evidence="11">
    <location>
        <begin position="4"/>
        <end position="96"/>
    </location>
</feature>
<dbReference type="RefSeq" id="WP_135484522.1">
    <property type="nucleotide sequence ID" value="NZ_SRMF01000010.1"/>
</dbReference>
<evidence type="ECO:0000256" key="2">
    <source>
        <dbReference type="ARBA" id="ARBA00022679"/>
    </source>
</evidence>
<dbReference type="Pfam" id="PF01648">
    <property type="entry name" value="ACPS"/>
    <property type="match status" value="1"/>
</dbReference>
<dbReference type="HAMAP" id="MF_00101">
    <property type="entry name" value="AcpS"/>
    <property type="match status" value="1"/>
</dbReference>
<feature type="binding site" evidence="10">
    <location>
        <position position="57"/>
    </location>
    <ligand>
        <name>Mg(2+)</name>
        <dbReference type="ChEBI" id="CHEBI:18420"/>
    </ligand>
</feature>
<dbReference type="InterPro" id="IPR037143">
    <property type="entry name" value="4-PPantetheinyl_Trfase_dom_sf"/>
</dbReference>
<dbReference type="NCBIfam" id="TIGR00516">
    <property type="entry name" value="acpS"/>
    <property type="match status" value="1"/>
</dbReference>
<evidence type="ECO:0000313" key="13">
    <source>
        <dbReference type="Proteomes" id="UP000297475"/>
    </source>
</evidence>
<dbReference type="Proteomes" id="UP000297475">
    <property type="component" value="Unassembled WGS sequence"/>
</dbReference>
<evidence type="ECO:0000256" key="8">
    <source>
        <dbReference type="ARBA" id="ARBA00050875"/>
    </source>
</evidence>
<comment type="catalytic activity">
    <reaction evidence="8 10">
        <text>apo-[ACP] + CoA = holo-[ACP] + adenosine 3',5'-bisphosphate + H(+)</text>
        <dbReference type="Rhea" id="RHEA:12068"/>
        <dbReference type="Rhea" id="RHEA-COMP:9685"/>
        <dbReference type="Rhea" id="RHEA-COMP:9690"/>
        <dbReference type="ChEBI" id="CHEBI:15378"/>
        <dbReference type="ChEBI" id="CHEBI:29999"/>
        <dbReference type="ChEBI" id="CHEBI:57287"/>
        <dbReference type="ChEBI" id="CHEBI:58343"/>
        <dbReference type="ChEBI" id="CHEBI:64479"/>
        <dbReference type="EC" id="2.7.8.7"/>
    </reaction>
</comment>
<dbReference type="InterPro" id="IPR004568">
    <property type="entry name" value="Ppantetheine-prot_Trfase_dom"/>
</dbReference>
<keyword evidence="10" id="KW-0963">Cytoplasm</keyword>
<dbReference type="SUPFAM" id="SSF56214">
    <property type="entry name" value="4'-phosphopantetheinyl transferase"/>
    <property type="match status" value="1"/>
</dbReference>
<keyword evidence="1 10" id="KW-0444">Lipid biosynthesis</keyword>
<evidence type="ECO:0000256" key="1">
    <source>
        <dbReference type="ARBA" id="ARBA00022516"/>
    </source>
</evidence>
<comment type="subcellular location">
    <subcellularLocation>
        <location evidence="10">Cytoplasm</location>
    </subcellularLocation>
</comment>
<dbReference type="EC" id="2.7.8.7" evidence="10"/>
<keyword evidence="7 10" id="KW-0275">Fatty acid biosynthesis</keyword>
<reference evidence="12 13" key="1">
    <citation type="submission" date="2019-04" db="EMBL/GenBank/DDBJ databases">
        <title>Natronospirillum operosus gen. nov., sp. nov., a haloalkaliphilic satellite isolated from decaying biomass of laboratory culture of cyanobacterium Geitlerinema sp. and proposal of Natronospirillaceae fam. nov. and Saccharospirillaceae fam. nov.</title>
        <authorList>
            <person name="Kevbrin V."/>
            <person name="Boltyanskaya Y."/>
            <person name="Koziaeva V."/>
            <person name="Grouzdev D.S."/>
            <person name="Park M."/>
            <person name="Cho J."/>
        </authorList>
    </citation>
    <scope>NUCLEOTIDE SEQUENCE [LARGE SCALE GENOMIC DNA]</scope>
    <source>
        <strain evidence="12 13">G-116</strain>
    </source>
</reference>
<evidence type="ECO:0000256" key="5">
    <source>
        <dbReference type="ARBA" id="ARBA00022842"/>
    </source>
</evidence>
<keyword evidence="2 10" id="KW-0808">Transferase</keyword>
<comment type="function">
    <text evidence="9">Transfers the 4'-phosphopantetheine moiety from coenzyme A to the 'Ser-36' of acyl-carrier-protein.</text>
</comment>
<dbReference type="InterPro" id="IPR002582">
    <property type="entry name" value="ACPS"/>
</dbReference>
<dbReference type="InterPro" id="IPR008278">
    <property type="entry name" value="4-PPantetheinyl_Trfase_dom"/>
</dbReference>
<keyword evidence="3 10" id="KW-0479">Metal-binding</keyword>
<evidence type="ECO:0000256" key="3">
    <source>
        <dbReference type="ARBA" id="ARBA00022723"/>
    </source>
</evidence>
<dbReference type="Gene3D" id="3.90.470.20">
    <property type="entry name" value="4'-phosphopantetheinyl transferase domain"/>
    <property type="match status" value="1"/>
</dbReference>
<evidence type="ECO:0000256" key="9">
    <source>
        <dbReference type="ARBA" id="ARBA00054726"/>
    </source>
</evidence>
<comment type="cofactor">
    <cofactor evidence="10">
        <name>Mg(2+)</name>
        <dbReference type="ChEBI" id="CHEBI:18420"/>
    </cofactor>
</comment>
<dbReference type="EMBL" id="SRMF01000010">
    <property type="protein sequence ID" value="TGG91100.1"/>
    <property type="molecule type" value="Genomic_DNA"/>
</dbReference>
<comment type="similarity">
    <text evidence="10">Belongs to the P-Pant transferase superfamily. AcpS family.</text>
</comment>
<dbReference type="GO" id="GO:0006633">
    <property type="term" value="P:fatty acid biosynthetic process"/>
    <property type="evidence" value="ECO:0007669"/>
    <property type="project" value="UniProtKB-UniRule"/>
</dbReference>
<dbReference type="AlphaFoldDB" id="A0A4Z0WBZ7"/>
<sequence length="125" mass="13765">MIVGVGTDIIRIARMEEAWTRHGERLAERILTPTERENLRDHATPLRYLAKRWAAKEAVAKALGTGIRGGVGFQSIEVRNDDLGRPEVTLFDGALAQLEACGGRQCWLTLSDEAEYAVAFVVISA</sequence>
<keyword evidence="4 10" id="KW-0276">Fatty acid metabolism</keyword>
<dbReference type="FunFam" id="3.90.470.20:FF:000001">
    <property type="entry name" value="Holo-[acyl-carrier-protein] synthase"/>
    <property type="match status" value="1"/>
</dbReference>
<evidence type="ECO:0000256" key="7">
    <source>
        <dbReference type="ARBA" id="ARBA00023160"/>
    </source>
</evidence>
<organism evidence="12 13">
    <name type="scientific">Natronospirillum operosum</name>
    <dbReference type="NCBI Taxonomy" id="2759953"/>
    <lineage>
        <taxon>Bacteria</taxon>
        <taxon>Pseudomonadati</taxon>
        <taxon>Pseudomonadota</taxon>
        <taxon>Gammaproteobacteria</taxon>
        <taxon>Oceanospirillales</taxon>
        <taxon>Natronospirillaceae</taxon>
        <taxon>Natronospirillum</taxon>
    </lineage>
</organism>
<dbReference type="OrthoDB" id="517356at2"/>
<comment type="function">
    <text evidence="10">Transfers the 4'-phosphopantetheine moiety from coenzyme A to a Ser of acyl-carrier-protein.</text>
</comment>
<evidence type="ECO:0000256" key="6">
    <source>
        <dbReference type="ARBA" id="ARBA00023098"/>
    </source>
</evidence>
<keyword evidence="13" id="KW-1185">Reference proteome</keyword>
<evidence type="ECO:0000256" key="10">
    <source>
        <dbReference type="HAMAP-Rule" id="MF_00101"/>
    </source>
</evidence>
<comment type="caution">
    <text evidence="12">The sequence shown here is derived from an EMBL/GenBank/DDBJ whole genome shotgun (WGS) entry which is preliminary data.</text>
</comment>
<proteinExistence type="inferred from homology"/>